<dbReference type="RefSeq" id="WP_202766771.1">
    <property type="nucleotide sequence ID" value="NZ_JAESWA010000019.1"/>
</dbReference>
<feature type="region of interest" description="Disordered" evidence="1">
    <location>
        <begin position="117"/>
        <end position="144"/>
    </location>
</feature>
<organism evidence="2 3">
    <name type="scientific">Clostridium paridis</name>
    <dbReference type="NCBI Taxonomy" id="2803863"/>
    <lineage>
        <taxon>Bacteria</taxon>
        <taxon>Bacillati</taxon>
        <taxon>Bacillota</taxon>
        <taxon>Clostridia</taxon>
        <taxon>Eubacteriales</taxon>
        <taxon>Clostridiaceae</taxon>
        <taxon>Clostridium</taxon>
    </lineage>
</organism>
<evidence type="ECO:0000256" key="1">
    <source>
        <dbReference type="SAM" id="MobiDB-lite"/>
    </source>
</evidence>
<dbReference type="Proteomes" id="UP000623681">
    <property type="component" value="Unassembled WGS sequence"/>
</dbReference>
<accession>A0A937FEH0</accession>
<dbReference type="AlphaFoldDB" id="A0A937FEH0"/>
<evidence type="ECO:0000313" key="3">
    <source>
        <dbReference type="Proteomes" id="UP000623681"/>
    </source>
</evidence>
<reference evidence="2" key="1">
    <citation type="submission" date="2021-01" db="EMBL/GenBank/DDBJ databases">
        <title>Genome public.</title>
        <authorList>
            <person name="Liu C."/>
            <person name="Sun Q."/>
        </authorList>
    </citation>
    <scope>NUCLEOTIDE SEQUENCE</scope>
    <source>
        <strain evidence="2">YIM B02565</strain>
    </source>
</reference>
<name>A0A937FEH0_9CLOT</name>
<feature type="compositionally biased region" description="Low complexity" evidence="1">
    <location>
        <begin position="117"/>
        <end position="130"/>
    </location>
</feature>
<evidence type="ECO:0000313" key="2">
    <source>
        <dbReference type="EMBL" id="MBL4931390.1"/>
    </source>
</evidence>
<proteinExistence type="predicted"/>
<sequence length="218" mass="25277">MYNSYENFDFDSSTVRFFSHGEEIDEVGEFEVDVNYSIPPLFRFISLEEEYGDGYREEEDDVFFNPIYGYRQLPNNMMPPNIVDPSAFQFSPNYPNNQFSPNYPGNQVPPNYQYNQQGAPGKMPSAAGPMSSPPNFVPSKSESKKYGTEKGVGAYKVDYGAIRPCTNRFIYIWQRNGNAYWAYLTYVGPRSVAGWRWMGFRWVYFGLDLNRIDSFTCY</sequence>
<protein>
    <recommendedName>
        <fullName evidence="4">Transporter</fullName>
    </recommendedName>
</protein>
<evidence type="ECO:0008006" key="4">
    <source>
        <dbReference type="Google" id="ProtNLM"/>
    </source>
</evidence>
<dbReference type="EMBL" id="JAESWA010000019">
    <property type="protein sequence ID" value="MBL4931390.1"/>
    <property type="molecule type" value="Genomic_DNA"/>
</dbReference>
<comment type="caution">
    <text evidence="2">The sequence shown here is derived from an EMBL/GenBank/DDBJ whole genome shotgun (WGS) entry which is preliminary data.</text>
</comment>
<keyword evidence="3" id="KW-1185">Reference proteome</keyword>
<gene>
    <name evidence="2" type="ORF">JK634_06200</name>
</gene>